<dbReference type="STRING" id="870435.A0A0C3PCE1"/>
<sequence length="327" mass="34824">MSPGQGCVVFSTTMSSQAKSKKAKTRPKYPASSGLNPAGNPAASQLNIADEQPLTASAIDQQLWSQANFLQYQYPDDHDQGLLTTTDTGHEYPHPPISNPANASYGAALPLPFDPANASCSTVPPVPFNLTNASYGTAPPVPFNPANTSYSTAPPIPVDLGHPMGSTAYLYSPPNFDYAPSALVTRRLNHLSSHVFPYSPQTQRIGNIERPLRGGEEVSNQHFVVTGKSVIRQVGQTTRSIARGSASASLPTVHPTPDASSSATIDPGLQAANISTAVCFNLKWRLFITNLLPKKSELSAIITQALQETALGHTGVLDNVMYQSDEQ</sequence>
<evidence type="ECO:0000313" key="2">
    <source>
        <dbReference type="EMBL" id="KIO11440.1"/>
    </source>
</evidence>
<reference evidence="3" key="2">
    <citation type="submission" date="2015-01" db="EMBL/GenBank/DDBJ databases">
        <title>Evolutionary Origins and Diversification of the Mycorrhizal Mutualists.</title>
        <authorList>
            <consortium name="DOE Joint Genome Institute"/>
            <consortium name="Mycorrhizal Genomics Consortium"/>
            <person name="Kohler A."/>
            <person name="Kuo A."/>
            <person name="Nagy L.G."/>
            <person name="Floudas D."/>
            <person name="Copeland A."/>
            <person name="Barry K.W."/>
            <person name="Cichocki N."/>
            <person name="Veneault-Fourrey C."/>
            <person name="LaButti K."/>
            <person name="Lindquist E.A."/>
            <person name="Lipzen A."/>
            <person name="Lundell T."/>
            <person name="Morin E."/>
            <person name="Murat C."/>
            <person name="Riley R."/>
            <person name="Ohm R."/>
            <person name="Sun H."/>
            <person name="Tunlid A."/>
            <person name="Henrissat B."/>
            <person name="Grigoriev I.V."/>
            <person name="Hibbett D.S."/>
            <person name="Martin F."/>
        </authorList>
    </citation>
    <scope>NUCLEOTIDE SEQUENCE [LARGE SCALE GENOMIC DNA]</scope>
    <source>
        <strain evidence="3">Marx 270</strain>
    </source>
</reference>
<gene>
    <name evidence="2" type="ORF">M404DRAFT_7361</name>
</gene>
<keyword evidence="3" id="KW-1185">Reference proteome</keyword>
<proteinExistence type="predicted"/>
<feature type="region of interest" description="Disordered" evidence="1">
    <location>
        <begin position="242"/>
        <end position="265"/>
    </location>
</feature>
<protein>
    <submittedName>
        <fullName evidence="2">Uncharacterized protein</fullName>
    </submittedName>
</protein>
<dbReference type="Proteomes" id="UP000054217">
    <property type="component" value="Unassembled WGS sequence"/>
</dbReference>
<evidence type="ECO:0000313" key="3">
    <source>
        <dbReference type="Proteomes" id="UP000054217"/>
    </source>
</evidence>
<feature type="region of interest" description="Disordered" evidence="1">
    <location>
        <begin position="12"/>
        <end position="42"/>
    </location>
</feature>
<evidence type="ECO:0000256" key="1">
    <source>
        <dbReference type="SAM" id="MobiDB-lite"/>
    </source>
</evidence>
<dbReference type="HOGENOM" id="CLU_058494_0_0_1"/>
<accession>A0A0C3PCE1</accession>
<dbReference type="EMBL" id="KN831950">
    <property type="protein sequence ID" value="KIO11440.1"/>
    <property type="molecule type" value="Genomic_DNA"/>
</dbReference>
<dbReference type="AlphaFoldDB" id="A0A0C3PCE1"/>
<organism evidence="2 3">
    <name type="scientific">Pisolithus tinctorius Marx 270</name>
    <dbReference type="NCBI Taxonomy" id="870435"/>
    <lineage>
        <taxon>Eukaryota</taxon>
        <taxon>Fungi</taxon>
        <taxon>Dikarya</taxon>
        <taxon>Basidiomycota</taxon>
        <taxon>Agaricomycotina</taxon>
        <taxon>Agaricomycetes</taxon>
        <taxon>Agaricomycetidae</taxon>
        <taxon>Boletales</taxon>
        <taxon>Sclerodermatineae</taxon>
        <taxon>Pisolithaceae</taxon>
        <taxon>Pisolithus</taxon>
    </lineage>
</organism>
<dbReference type="InParanoid" id="A0A0C3PCE1"/>
<name>A0A0C3PCE1_PISTI</name>
<reference evidence="2 3" key="1">
    <citation type="submission" date="2014-04" db="EMBL/GenBank/DDBJ databases">
        <authorList>
            <consortium name="DOE Joint Genome Institute"/>
            <person name="Kuo A."/>
            <person name="Kohler A."/>
            <person name="Costa M.D."/>
            <person name="Nagy L.G."/>
            <person name="Floudas D."/>
            <person name="Copeland A."/>
            <person name="Barry K.W."/>
            <person name="Cichocki N."/>
            <person name="Veneault-Fourrey C."/>
            <person name="LaButti K."/>
            <person name="Lindquist E.A."/>
            <person name="Lipzen A."/>
            <person name="Lundell T."/>
            <person name="Morin E."/>
            <person name="Murat C."/>
            <person name="Sun H."/>
            <person name="Tunlid A."/>
            <person name="Henrissat B."/>
            <person name="Grigoriev I.V."/>
            <person name="Hibbett D.S."/>
            <person name="Martin F."/>
            <person name="Nordberg H.P."/>
            <person name="Cantor M.N."/>
            <person name="Hua S.X."/>
        </authorList>
    </citation>
    <scope>NUCLEOTIDE SEQUENCE [LARGE SCALE GENOMIC DNA]</scope>
    <source>
        <strain evidence="2 3">Marx 270</strain>
    </source>
</reference>